<gene>
    <name evidence="2" type="ORF">S06H3_38673</name>
</gene>
<comment type="caution">
    <text evidence="2">The sequence shown here is derived from an EMBL/GenBank/DDBJ whole genome shotgun (WGS) entry which is preliminary data.</text>
</comment>
<protein>
    <recommendedName>
        <fullName evidence="1">NAD-dependent epimerase/dehydratase domain-containing protein</fullName>
    </recommendedName>
</protein>
<proteinExistence type="predicted"/>
<accession>X1PHI8</accession>
<organism evidence="2">
    <name type="scientific">marine sediment metagenome</name>
    <dbReference type="NCBI Taxonomy" id="412755"/>
    <lineage>
        <taxon>unclassified sequences</taxon>
        <taxon>metagenomes</taxon>
        <taxon>ecological metagenomes</taxon>
    </lineage>
</organism>
<name>X1PHI8_9ZZZZ</name>
<dbReference type="SUPFAM" id="SSF51735">
    <property type="entry name" value="NAD(P)-binding Rossmann-fold domains"/>
    <property type="match status" value="1"/>
</dbReference>
<dbReference type="InterPro" id="IPR001509">
    <property type="entry name" value="Epimerase_deHydtase"/>
</dbReference>
<feature type="non-terminal residue" evidence="2">
    <location>
        <position position="60"/>
    </location>
</feature>
<evidence type="ECO:0000259" key="1">
    <source>
        <dbReference type="Pfam" id="PF01370"/>
    </source>
</evidence>
<dbReference type="Gene3D" id="3.40.50.720">
    <property type="entry name" value="NAD(P)-binding Rossmann-like Domain"/>
    <property type="match status" value="1"/>
</dbReference>
<evidence type="ECO:0000313" key="2">
    <source>
        <dbReference type="EMBL" id="GAI38475.1"/>
    </source>
</evidence>
<dbReference type="InterPro" id="IPR036291">
    <property type="entry name" value="NAD(P)-bd_dom_sf"/>
</dbReference>
<dbReference type="AlphaFoldDB" id="X1PHI8"/>
<sequence>MNILVTGGVGYVGSIVTEELLNKGYRVIILDNLQQGHKEAILPEAEFVLADICEAHALED</sequence>
<dbReference type="Pfam" id="PF01370">
    <property type="entry name" value="Epimerase"/>
    <property type="match status" value="1"/>
</dbReference>
<dbReference type="EMBL" id="BARV01023588">
    <property type="protein sequence ID" value="GAI38475.1"/>
    <property type="molecule type" value="Genomic_DNA"/>
</dbReference>
<feature type="domain" description="NAD-dependent epimerase/dehydratase" evidence="1">
    <location>
        <begin position="3"/>
        <end position="59"/>
    </location>
</feature>
<reference evidence="2" key="1">
    <citation type="journal article" date="2014" name="Front. Microbiol.">
        <title>High frequency of phylogenetically diverse reductive dehalogenase-homologous genes in deep subseafloor sedimentary metagenomes.</title>
        <authorList>
            <person name="Kawai M."/>
            <person name="Futagami T."/>
            <person name="Toyoda A."/>
            <person name="Takaki Y."/>
            <person name="Nishi S."/>
            <person name="Hori S."/>
            <person name="Arai W."/>
            <person name="Tsubouchi T."/>
            <person name="Morono Y."/>
            <person name="Uchiyama I."/>
            <person name="Ito T."/>
            <person name="Fujiyama A."/>
            <person name="Inagaki F."/>
            <person name="Takami H."/>
        </authorList>
    </citation>
    <scope>NUCLEOTIDE SEQUENCE</scope>
    <source>
        <strain evidence="2">Expedition CK06-06</strain>
    </source>
</reference>